<evidence type="ECO:0000256" key="5">
    <source>
        <dbReference type="PROSITE-ProRule" id="PRU00335"/>
    </source>
</evidence>
<dbReference type="InterPro" id="IPR036271">
    <property type="entry name" value="Tet_transcr_reg_TetR-rel_C_sf"/>
</dbReference>
<proteinExistence type="predicted"/>
<dbReference type="SUPFAM" id="SSF46689">
    <property type="entry name" value="Homeodomain-like"/>
    <property type="match status" value="1"/>
</dbReference>
<feature type="DNA-binding region" description="H-T-H motif" evidence="5">
    <location>
        <begin position="33"/>
        <end position="52"/>
    </location>
</feature>
<dbReference type="InterPro" id="IPR050109">
    <property type="entry name" value="HTH-type_TetR-like_transc_reg"/>
</dbReference>
<accession>A0A6N1X9R0</accession>
<dbReference type="Gene3D" id="1.10.357.10">
    <property type="entry name" value="Tetracycline Repressor, domain 2"/>
    <property type="match status" value="1"/>
</dbReference>
<dbReference type="PANTHER" id="PTHR30055:SF240">
    <property type="entry name" value="HTH-TYPE TRANSCRIPTIONAL REGULATOR ACRR"/>
    <property type="match status" value="1"/>
</dbReference>
<dbReference type="RefSeq" id="WP_175505396.1">
    <property type="nucleotide sequence ID" value="NZ_CP054840.1"/>
</dbReference>
<dbReference type="EMBL" id="CP054840">
    <property type="protein sequence ID" value="QKV54595.1"/>
    <property type="molecule type" value="Genomic_DNA"/>
</dbReference>
<dbReference type="Pfam" id="PF08361">
    <property type="entry name" value="TetR_C_2"/>
    <property type="match status" value="1"/>
</dbReference>
<keyword evidence="3 5" id="KW-0238">DNA-binding</keyword>
<evidence type="ECO:0000256" key="2">
    <source>
        <dbReference type="ARBA" id="ARBA00023015"/>
    </source>
</evidence>
<evidence type="ECO:0000256" key="1">
    <source>
        <dbReference type="ARBA" id="ARBA00022491"/>
    </source>
</evidence>
<evidence type="ECO:0000256" key="4">
    <source>
        <dbReference type="ARBA" id="ARBA00023163"/>
    </source>
</evidence>
<dbReference type="SUPFAM" id="SSF48498">
    <property type="entry name" value="Tetracyclin repressor-like, C-terminal domain"/>
    <property type="match status" value="1"/>
</dbReference>
<dbReference type="InterPro" id="IPR023772">
    <property type="entry name" value="DNA-bd_HTH_TetR-type_CS"/>
</dbReference>
<keyword evidence="8" id="KW-1185">Reference proteome</keyword>
<dbReference type="InterPro" id="IPR001647">
    <property type="entry name" value="HTH_TetR"/>
</dbReference>
<keyword evidence="4" id="KW-0804">Transcription</keyword>
<dbReference type="InterPro" id="IPR009057">
    <property type="entry name" value="Homeodomain-like_sf"/>
</dbReference>
<dbReference type="Proteomes" id="UP000509579">
    <property type="component" value="Chromosome"/>
</dbReference>
<dbReference type="GO" id="GO:0000976">
    <property type="term" value="F:transcription cis-regulatory region binding"/>
    <property type="evidence" value="ECO:0007669"/>
    <property type="project" value="TreeGrafter"/>
</dbReference>
<sequence length="240" mass="25997">MARRTKEDAEATRNALLDAAEQVFLAQGVSQSSLAAIAKEAGATRGAVYWHFKDKLDLFNAMIDRVTMPLDQVIYGDLGQLSQVAPLPRMCRVIHLLLNGLVNDDRIRRVFTILMHRMEFVGELAALQVRHTSSMNEFTRQLALDFAAVAEQQGYALSGTPQLLAIGLRSLLDGLMHSWLMSIEGFDLEKDGLAAVQVYLVGAGLPKAAVAATFAEATSLPNPLAGAARLPCGYVDSSVL</sequence>
<organism evidence="7 8">
    <name type="scientific">Comamonas antarctica</name>
    <dbReference type="NCBI Taxonomy" id="2743470"/>
    <lineage>
        <taxon>Bacteria</taxon>
        <taxon>Pseudomonadati</taxon>
        <taxon>Pseudomonadota</taxon>
        <taxon>Betaproteobacteria</taxon>
        <taxon>Burkholderiales</taxon>
        <taxon>Comamonadaceae</taxon>
        <taxon>Comamonas</taxon>
    </lineage>
</organism>
<dbReference type="PROSITE" id="PS01081">
    <property type="entry name" value="HTH_TETR_1"/>
    <property type="match status" value="1"/>
</dbReference>
<evidence type="ECO:0000313" key="8">
    <source>
        <dbReference type="Proteomes" id="UP000509579"/>
    </source>
</evidence>
<dbReference type="KEGG" id="aant:HUK68_17830"/>
<evidence type="ECO:0000313" key="7">
    <source>
        <dbReference type="EMBL" id="QKV54595.1"/>
    </source>
</evidence>
<dbReference type="PRINTS" id="PR00455">
    <property type="entry name" value="HTHTETR"/>
</dbReference>
<evidence type="ECO:0000259" key="6">
    <source>
        <dbReference type="PROSITE" id="PS50977"/>
    </source>
</evidence>
<keyword evidence="2" id="KW-0805">Transcription regulation</keyword>
<feature type="domain" description="HTH tetR-type" evidence="6">
    <location>
        <begin position="10"/>
        <end position="70"/>
    </location>
</feature>
<dbReference type="Pfam" id="PF00440">
    <property type="entry name" value="TetR_N"/>
    <property type="match status" value="1"/>
</dbReference>
<protein>
    <submittedName>
        <fullName evidence="7">TetR family transcriptional regulator</fullName>
    </submittedName>
</protein>
<evidence type="ECO:0000256" key="3">
    <source>
        <dbReference type="ARBA" id="ARBA00023125"/>
    </source>
</evidence>
<reference evidence="7 8" key="1">
    <citation type="submission" date="2020-06" db="EMBL/GenBank/DDBJ databases">
        <title>Acidovorax antarctica sp. nov., isolated from Corinth ice sheet soil, Antarctic Fields Peninsula.</title>
        <authorList>
            <person name="Xu Q."/>
            <person name="Peng F."/>
        </authorList>
    </citation>
    <scope>NUCLEOTIDE SEQUENCE [LARGE SCALE GENOMIC DNA]</scope>
    <source>
        <strain evidence="7 8">16-35-5</strain>
    </source>
</reference>
<dbReference type="InterPro" id="IPR013572">
    <property type="entry name" value="Tscrpt_reg_MAATS_C"/>
</dbReference>
<dbReference type="PROSITE" id="PS50977">
    <property type="entry name" value="HTH_TETR_2"/>
    <property type="match status" value="1"/>
</dbReference>
<name>A0A6N1X9R0_9BURK</name>
<keyword evidence="1" id="KW-0678">Repressor</keyword>
<dbReference type="AlphaFoldDB" id="A0A6N1X9R0"/>
<dbReference type="GO" id="GO:0003700">
    <property type="term" value="F:DNA-binding transcription factor activity"/>
    <property type="evidence" value="ECO:0007669"/>
    <property type="project" value="TreeGrafter"/>
</dbReference>
<dbReference type="PANTHER" id="PTHR30055">
    <property type="entry name" value="HTH-TYPE TRANSCRIPTIONAL REGULATOR RUTR"/>
    <property type="match status" value="1"/>
</dbReference>
<gene>
    <name evidence="7" type="ORF">HUK68_17830</name>
</gene>